<reference evidence="4" key="1">
    <citation type="submission" date="2019-11" db="EMBL/GenBank/DDBJ databases">
        <title>The complete genome sequence of Saccharopolyspora sp. E2A.</title>
        <authorList>
            <person name="Zhang G."/>
        </authorList>
    </citation>
    <scope>NUCLEOTIDE SEQUENCE [LARGE SCALE GENOMIC DNA]</scope>
    <source>
        <strain evidence="4">E2A</strain>
    </source>
</reference>
<organism evidence="3 4">
    <name type="scientific">Allosaccharopolyspora coralli</name>
    <dbReference type="NCBI Taxonomy" id="2665642"/>
    <lineage>
        <taxon>Bacteria</taxon>
        <taxon>Bacillati</taxon>
        <taxon>Actinomycetota</taxon>
        <taxon>Actinomycetes</taxon>
        <taxon>Pseudonocardiales</taxon>
        <taxon>Pseudonocardiaceae</taxon>
        <taxon>Allosaccharopolyspora</taxon>
    </lineage>
</organism>
<dbReference type="Pfam" id="PF13649">
    <property type="entry name" value="Methyltransf_25"/>
    <property type="match status" value="1"/>
</dbReference>
<sequence length="256" mass="28072">MGSSAPDGRGERVSTSWEADEIAAGFEAYDDLPERILGYPCVFDALRLDDATRVLDYGCGPGKVAERIVGDYGCAVVAVDSSPAMLTIAQRERAHPRIDYHHVSGEQLSFLADGSIDAAMACYVCINIGSLDRIKSIVAEMYRVLRPGGRYAVLDTNPNTTGVQFSTFRSGEPGRRYSTGQQRRVLLRRPDGQGLELIDYHWPSRTYREVLAGAGFRDITLHEPVSGEGERPSKPHGPAWGNETTRPPFLIVVGEK</sequence>
<evidence type="ECO:0000313" key="4">
    <source>
        <dbReference type="Proteomes" id="UP000371041"/>
    </source>
</evidence>
<accession>A0A5Q3Q8A0</accession>
<name>A0A5Q3Q8A0_9PSEU</name>
<evidence type="ECO:0000313" key="3">
    <source>
        <dbReference type="EMBL" id="QGK70030.1"/>
    </source>
</evidence>
<dbReference type="Proteomes" id="UP000371041">
    <property type="component" value="Chromosome"/>
</dbReference>
<dbReference type="GO" id="GO:0032259">
    <property type="term" value="P:methylation"/>
    <property type="evidence" value="ECO:0007669"/>
    <property type="project" value="UniProtKB-KW"/>
</dbReference>
<keyword evidence="3" id="KW-0489">Methyltransferase</keyword>
<proteinExistence type="predicted"/>
<keyword evidence="3" id="KW-0808">Transferase</keyword>
<dbReference type="CDD" id="cd02440">
    <property type="entry name" value="AdoMet_MTases"/>
    <property type="match status" value="1"/>
</dbReference>
<dbReference type="EMBL" id="CP045929">
    <property type="protein sequence ID" value="QGK70030.1"/>
    <property type="molecule type" value="Genomic_DNA"/>
</dbReference>
<dbReference type="InterPro" id="IPR041698">
    <property type="entry name" value="Methyltransf_25"/>
</dbReference>
<protein>
    <submittedName>
        <fullName evidence="3">Methyltransferase domain-containing protein</fullName>
    </submittedName>
</protein>
<dbReference type="GO" id="GO:0008168">
    <property type="term" value="F:methyltransferase activity"/>
    <property type="evidence" value="ECO:0007669"/>
    <property type="project" value="UniProtKB-KW"/>
</dbReference>
<keyword evidence="4" id="KW-1185">Reference proteome</keyword>
<dbReference type="AlphaFoldDB" id="A0A5Q3Q8A0"/>
<dbReference type="Gene3D" id="3.40.50.150">
    <property type="entry name" value="Vaccinia Virus protein VP39"/>
    <property type="match status" value="1"/>
</dbReference>
<dbReference type="PANTHER" id="PTHR42912">
    <property type="entry name" value="METHYLTRANSFERASE"/>
    <property type="match status" value="1"/>
</dbReference>
<feature type="domain" description="Methyltransferase" evidence="2">
    <location>
        <begin position="54"/>
        <end position="149"/>
    </location>
</feature>
<dbReference type="InterPro" id="IPR029063">
    <property type="entry name" value="SAM-dependent_MTases_sf"/>
</dbReference>
<dbReference type="PANTHER" id="PTHR42912:SF45">
    <property type="entry name" value="23S RRNA (GUANINE(745)-N(1))-METHYLTRANSFERASE"/>
    <property type="match status" value="1"/>
</dbReference>
<evidence type="ECO:0000259" key="2">
    <source>
        <dbReference type="Pfam" id="PF13649"/>
    </source>
</evidence>
<dbReference type="InterPro" id="IPR050508">
    <property type="entry name" value="Methyltransf_Superfamily"/>
</dbReference>
<dbReference type="SUPFAM" id="SSF53335">
    <property type="entry name" value="S-adenosyl-L-methionine-dependent methyltransferases"/>
    <property type="match status" value="1"/>
</dbReference>
<dbReference type="KEGG" id="sace:GIY23_11305"/>
<gene>
    <name evidence="3" type="ORF">GIY23_11305</name>
</gene>
<feature type="region of interest" description="Disordered" evidence="1">
    <location>
        <begin position="223"/>
        <end position="256"/>
    </location>
</feature>
<evidence type="ECO:0000256" key="1">
    <source>
        <dbReference type="SAM" id="MobiDB-lite"/>
    </source>
</evidence>